<keyword evidence="1" id="KW-0472">Membrane</keyword>
<evidence type="ECO:0000313" key="2">
    <source>
        <dbReference type="EMBL" id="GAA1763628.1"/>
    </source>
</evidence>
<proteinExistence type="predicted"/>
<keyword evidence="3" id="KW-1185">Reference proteome</keyword>
<accession>A0ABP4WYU7</accession>
<dbReference type="Proteomes" id="UP001500655">
    <property type="component" value="Unassembled WGS sequence"/>
</dbReference>
<evidence type="ECO:0000313" key="3">
    <source>
        <dbReference type="Proteomes" id="UP001500655"/>
    </source>
</evidence>
<evidence type="ECO:0008006" key="4">
    <source>
        <dbReference type="Google" id="ProtNLM"/>
    </source>
</evidence>
<feature type="transmembrane region" description="Helical" evidence="1">
    <location>
        <begin position="57"/>
        <end position="75"/>
    </location>
</feature>
<name>A0ABP4WYU7_9ACTN</name>
<sequence>MATDTKPQVTGTAAHVPNQQRPADLSITGLHTALKGHPIAPAIRVAPDEDTPRLRHLVAVSAWAALLGVLGLAIGTRGFVGVLAGDAAGWYEPTLIVLGAVGIGLTVAGFATIHRDRAPWLLLGAASLTLLAGLAATISAF</sequence>
<comment type="caution">
    <text evidence="2">The sequence shown here is derived from an EMBL/GenBank/DDBJ whole genome shotgun (WGS) entry which is preliminary data.</text>
</comment>
<reference evidence="3" key="1">
    <citation type="journal article" date="2019" name="Int. J. Syst. Evol. Microbiol.">
        <title>The Global Catalogue of Microorganisms (GCM) 10K type strain sequencing project: providing services to taxonomists for standard genome sequencing and annotation.</title>
        <authorList>
            <consortium name="The Broad Institute Genomics Platform"/>
            <consortium name="The Broad Institute Genome Sequencing Center for Infectious Disease"/>
            <person name="Wu L."/>
            <person name="Ma J."/>
        </authorList>
    </citation>
    <scope>NUCLEOTIDE SEQUENCE [LARGE SCALE GENOMIC DNA]</scope>
    <source>
        <strain evidence="3">JCM 13249</strain>
    </source>
</reference>
<gene>
    <name evidence="2" type="ORF">GCM10009681_38390</name>
</gene>
<feature type="transmembrane region" description="Helical" evidence="1">
    <location>
        <begin position="120"/>
        <end position="140"/>
    </location>
</feature>
<feature type="transmembrane region" description="Helical" evidence="1">
    <location>
        <begin position="95"/>
        <end position="113"/>
    </location>
</feature>
<keyword evidence="1" id="KW-0812">Transmembrane</keyword>
<organism evidence="2 3">
    <name type="scientific">Luedemannella helvata</name>
    <dbReference type="NCBI Taxonomy" id="349315"/>
    <lineage>
        <taxon>Bacteria</taxon>
        <taxon>Bacillati</taxon>
        <taxon>Actinomycetota</taxon>
        <taxon>Actinomycetes</taxon>
        <taxon>Micromonosporales</taxon>
        <taxon>Micromonosporaceae</taxon>
        <taxon>Luedemannella</taxon>
    </lineage>
</organism>
<protein>
    <recommendedName>
        <fullName evidence="4">Transmembrane protein</fullName>
    </recommendedName>
</protein>
<keyword evidence="1" id="KW-1133">Transmembrane helix</keyword>
<dbReference type="EMBL" id="BAAALS010000019">
    <property type="protein sequence ID" value="GAA1763628.1"/>
    <property type="molecule type" value="Genomic_DNA"/>
</dbReference>
<evidence type="ECO:0000256" key="1">
    <source>
        <dbReference type="SAM" id="Phobius"/>
    </source>
</evidence>